<accession>A0A9E8SER8</accession>
<dbReference type="NCBIfam" id="TIGR04183">
    <property type="entry name" value="Por_Secre_tail"/>
    <property type="match status" value="1"/>
</dbReference>
<dbReference type="RefSeq" id="WP_267678084.1">
    <property type="nucleotide sequence ID" value="NZ_CP113088.1"/>
</dbReference>
<evidence type="ECO:0000313" key="4">
    <source>
        <dbReference type="EMBL" id="WAC03501.1"/>
    </source>
</evidence>
<gene>
    <name evidence="4" type="ORF">N7U66_08460</name>
</gene>
<evidence type="ECO:0000259" key="2">
    <source>
        <dbReference type="Pfam" id="PF18962"/>
    </source>
</evidence>
<dbReference type="InterPro" id="IPR055353">
    <property type="entry name" value="DUF7619"/>
</dbReference>
<keyword evidence="5" id="KW-1185">Reference proteome</keyword>
<evidence type="ECO:0000259" key="3">
    <source>
        <dbReference type="Pfam" id="PF24595"/>
    </source>
</evidence>
<reference evidence="4" key="1">
    <citation type="submission" date="2022-11" db="EMBL/GenBank/DDBJ databases">
        <title>Lacinutrix neustonica HL-RS19T sp. nov., isolated from the surface microlayer sample of brackish Lake Shihwa.</title>
        <authorList>
            <person name="Choi J.Y."/>
            <person name="Hwang C.Y."/>
        </authorList>
    </citation>
    <scope>NUCLEOTIDE SEQUENCE</scope>
    <source>
        <strain evidence="4">HL-RS19</strain>
    </source>
</reference>
<feature type="domain" description="DUF7619" evidence="3">
    <location>
        <begin position="1"/>
        <end position="111"/>
    </location>
</feature>
<dbReference type="Pfam" id="PF24595">
    <property type="entry name" value="DUF7619"/>
    <property type="match status" value="1"/>
</dbReference>
<keyword evidence="1" id="KW-0732">Signal</keyword>
<dbReference type="EMBL" id="CP113088">
    <property type="protein sequence ID" value="WAC03501.1"/>
    <property type="molecule type" value="Genomic_DNA"/>
</dbReference>
<dbReference type="KEGG" id="lnu:N7U66_08460"/>
<protein>
    <submittedName>
        <fullName evidence="4">T9SS type A sorting domain-containing protein</fullName>
    </submittedName>
</protein>
<dbReference type="Proteomes" id="UP001164705">
    <property type="component" value="Chromosome"/>
</dbReference>
<sequence>MHYMIRFENTGTASAINVVVKDIIDIIEFDISTLIPLKGSHNFVTRISNNNTVEFIFENINLPEDDANNDGYVTFKIKTQPTLVLGDTFSNTAEIYFDFNAPIITNTAVTTVANSLSVSNYELDSSIKLYPNPVDEELHIESKNILETISVYDINGRVLYNINVVENQFNETLNIDKLTKGVYFVRVTSAQGEFVEKIIKE</sequence>
<evidence type="ECO:0000256" key="1">
    <source>
        <dbReference type="ARBA" id="ARBA00022729"/>
    </source>
</evidence>
<evidence type="ECO:0000313" key="5">
    <source>
        <dbReference type="Proteomes" id="UP001164705"/>
    </source>
</evidence>
<organism evidence="4 5">
    <name type="scientific">Lacinutrix neustonica</name>
    <dbReference type="NCBI Taxonomy" id="2980107"/>
    <lineage>
        <taxon>Bacteria</taxon>
        <taxon>Pseudomonadati</taxon>
        <taxon>Bacteroidota</taxon>
        <taxon>Flavobacteriia</taxon>
        <taxon>Flavobacteriales</taxon>
        <taxon>Flavobacteriaceae</taxon>
        <taxon>Lacinutrix</taxon>
    </lineage>
</organism>
<name>A0A9E8SER8_9FLAO</name>
<dbReference type="Pfam" id="PF18962">
    <property type="entry name" value="Por_Secre_tail"/>
    <property type="match status" value="1"/>
</dbReference>
<dbReference type="InterPro" id="IPR026444">
    <property type="entry name" value="Secre_tail"/>
</dbReference>
<feature type="domain" description="Secretion system C-terminal sorting" evidence="2">
    <location>
        <begin position="129"/>
        <end position="199"/>
    </location>
</feature>
<dbReference type="AlphaFoldDB" id="A0A9E8SER8"/>
<proteinExistence type="predicted"/>